<feature type="transmembrane region" description="Helical" evidence="1">
    <location>
        <begin position="30"/>
        <end position="49"/>
    </location>
</feature>
<keyword evidence="3" id="KW-1185">Reference proteome</keyword>
<dbReference type="RefSeq" id="WP_346087130.1">
    <property type="nucleotide sequence ID" value="NZ_BAAAZK010000007.1"/>
</dbReference>
<evidence type="ECO:0000313" key="2">
    <source>
        <dbReference type="EMBL" id="GAA4180431.1"/>
    </source>
</evidence>
<name>A0ABP8A9R5_9SPHI</name>
<sequence>MKINDMRISAIGGTICSIWASISLGDLLQTVLTAALGTIVSFATSRLLGRWNKKAGNKKL</sequence>
<dbReference type="Proteomes" id="UP001500167">
    <property type="component" value="Unassembled WGS sequence"/>
</dbReference>
<organism evidence="2 3">
    <name type="scientific">Sphingobacterium ginsenosidimutans</name>
    <dbReference type="NCBI Taxonomy" id="687845"/>
    <lineage>
        <taxon>Bacteria</taxon>
        <taxon>Pseudomonadati</taxon>
        <taxon>Bacteroidota</taxon>
        <taxon>Sphingobacteriia</taxon>
        <taxon>Sphingobacteriales</taxon>
        <taxon>Sphingobacteriaceae</taxon>
        <taxon>Sphingobacterium</taxon>
    </lineage>
</organism>
<evidence type="ECO:0000313" key="3">
    <source>
        <dbReference type="Proteomes" id="UP001500167"/>
    </source>
</evidence>
<keyword evidence="1" id="KW-0472">Membrane</keyword>
<evidence type="ECO:0008006" key="4">
    <source>
        <dbReference type="Google" id="ProtNLM"/>
    </source>
</evidence>
<proteinExistence type="predicted"/>
<evidence type="ECO:0000256" key="1">
    <source>
        <dbReference type="SAM" id="Phobius"/>
    </source>
</evidence>
<keyword evidence="1" id="KW-0812">Transmembrane</keyword>
<gene>
    <name evidence="2" type="ORF">GCM10022218_34600</name>
</gene>
<reference evidence="3" key="1">
    <citation type="journal article" date="2019" name="Int. J. Syst. Evol. Microbiol.">
        <title>The Global Catalogue of Microorganisms (GCM) 10K type strain sequencing project: providing services to taxonomists for standard genome sequencing and annotation.</title>
        <authorList>
            <consortium name="The Broad Institute Genomics Platform"/>
            <consortium name="The Broad Institute Genome Sequencing Center for Infectious Disease"/>
            <person name="Wu L."/>
            <person name="Ma J."/>
        </authorList>
    </citation>
    <scope>NUCLEOTIDE SEQUENCE [LARGE SCALE GENOMIC DNA]</scope>
    <source>
        <strain evidence="3">JCM 16722</strain>
    </source>
</reference>
<accession>A0ABP8A9R5</accession>
<protein>
    <recommendedName>
        <fullName evidence="4">Holin</fullName>
    </recommendedName>
</protein>
<keyword evidence="1" id="KW-1133">Transmembrane helix</keyword>
<comment type="caution">
    <text evidence="2">The sequence shown here is derived from an EMBL/GenBank/DDBJ whole genome shotgun (WGS) entry which is preliminary data.</text>
</comment>
<dbReference type="EMBL" id="BAAAZK010000007">
    <property type="protein sequence ID" value="GAA4180431.1"/>
    <property type="molecule type" value="Genomic_DNA"/>
</dbReference>